<dbReference type="SUPFAM" id="SSF53335">
    <property type="entry name" value="S-adenosyl-L-methionine-dependent methyltransferases"/>
    <property type="match status" value="1"/>
</dbReference>
<dbReference type="InterPro" id="IPR029063">
    <property type="entry name" value="SAM-dependent_MTases_sf"/>
</dbReference>
<dbReference type="EMBL" id="MLCA01000010">
    <property type="protein sequence ID" value="MEE7493027.1"/>
    <property type="molecule type" value="Genomic_DNA"/>
</dbReference>
<accession>A0ABU7TTI3</accession>
<reference evidence="1 2" key="1">
    <citation type="journal article" date="2012" name="Genet. Mol. Biol.">
        <title>Analysis of 16S rRNA and mxaF genes revealing insights into Methylobacterium niche-specific plant association.</title>
        <authorList>
            <person name="Dourado M.N."/>
            <person name="Andreote F.D."/>
            <person name="Dini-Andreote F."/>
            <person name="Conti R."/>
            <person name="Araujo J.M."/>
            <person name="Araujo W.L."/>
        </authorList>
    </citation>
    <scope>NUCLEOTIDE SEQUENCE [LARGE SCALE GENOMIC DNA]</scope>
    <source>
        <strain evidence="1 2">TC3-10</strain>
    </source>
</reference>
<evidence type="ECO:0008006" key="3">
    <source>
        <dbReference type="Google" id="ProtNLM"/>
    </source>
</evidence>
<keyword evidence="2" id="KW-1185">Reference proteome</keyword>
<dbReference type="RefSeq" id="WP_331303310.1">
    <property type="nucleotide sequence ID" value="NZ_MLCA01000010.1"/>
</dbReference>
<protein>
    <recommendedName>
        <fullName evidence="3">Class I SAM-dependent methyltransferase</fullName>
    </recommendedName>
</protein>
<gene>
    <name evidence="1" type="ORF">MOTC310_22160</name>
</gene>
<name>A0ABU7TTI3_9HYPH</name>
<comment type="caution">
    <text evidence="1">The sequence shown here is derived from an EMBL/GenBank/DDBJ whole genome shotgun (WGS) entry which is preliminary data.</text>
</comment>
<sequence>MIDDKVLDANRRALDNVQGWVGDQIHHIVDFAGKLHKEYSISGAIAEVGIHHGALFFILISIATGNEKCLAMDIFDDQHLNVDKSGKGSLATFEGHLANVFPEKRNSVDIWKVDSMSLSPTDLRERLSGQRVRLFSVDGGHTVAHVINDLNIAQDNLTPFGIVALDDFFGYHWPSVTEGYFRYMEFHNRRLAPFLIFQNKLFLTTFSEHEIVLKKYREYIDILFGEELHHKWKYSMLSGFKVIAKDK</sequence>
<evidence type="ECO:0000313" key="2">
    <source>
        <dbReference type="Proteomes" id="UP001355206"/>
    </source>
</evidence>
<dbReference type="Proteomes" id="UP001355206">
    <property type="component" value="Unassembled WGS sequence"/>
</dbReference>
<dbReference type="Gene3D" id="3.40.50.150">
    <property type="entry name" value="Vaccinia Virus protein VP39"/>
    <property type="match status" value="1"/>
</dbReference>
<proteinExistence type="predicted"/>
<organism evidence="1 2">
    <name type="scientific">Methylobacterium oryzae</name>
    <dbReference type="NCBI Taxonomy" id="334852"/>
    <lineage>
        <taxon>Bacteria</taxon>
        <taxon>Pseudomonadati</taxon>
        <taxon>Pseudomonadota</taxon>
        <taxon>Alphaproteobacteria</taxon>
        <taxon>Hyphomicrobiales</taxon>
        <taxon>Methylobacteriaceae</taxon>
        <taxon>Methylobacterium</taxon>
    </lineage>
</organism>
<dbReference type="Pfam" id="PF13578">
    <property type="entry name" value="Methyltransf_24"/>
    <property type="match status" value="1"/>
</dbReference>
<evidence type="ECO:0000313" key="1">
    <source>
        <dbReference type="EMBL" id="MEE7493027.1"/>
    </source>
</evidence>